<dbReference type="AlphaFoldDB" id="A0A1Y6LHP7"/>
<reference evidence="1 2" key="1">
    <citation type="submission" date="2016-10" db="EMBL/GenBank/DDBJ databases">
        <authorList>
            <person name="Varghese N."/>
        </authorList>
    </citation>
    <scope>NUCLEOTIDE SEQUENCE [LARGE SCALE GENOMIC DNA]</scope>
</reference>
<evidence type="ECO:0000313" key="1">
    <source>
        <dbReference type="EMBL" id="SMY24022.1"/>
    </source>
</evidence>
<dbReference type="EMBL" id="LT882679">
    <property type="protein sequence ID" value="SMY24022.1"/>
    <property type="molecule type" value="Genomic_DNA"/>
</dbReference>
<evidence type="ECO:0000313" key="2">
    <source>
        <dbReference type="Proteomes" id="UP000215453"/>
    </source>
</evidence>
<dbReference type="Proteomes" id="UP000215453">
    <property type="component" value="Chromosome 4"/>
</dbReference>
<organism evidence="1 2">
    <name type="scientific">Zymoseptoria tritici ST99CH_1A5</name>
    <dbReference type="NCBI Taxonomy" id="1276529"/>
    <lineage>
        <taxon>Eukaryota</taxon>
        <taxon>Fungi</taxon>
        <taxon>Dikarya</taxon>
        <taxon>Ascomycota</taxon>
        <taxon>Pezizomycotina</taxon>
        <taxon>Dothideomycetes</taxon>
        <taxon>Dothideomycetidae</taxon>
        <taxon>Mycosphaerellales</taxon>
        <taxon>Mycosphaerellaceae</taxon>
        <taxon>Zymoseptoria</taxon>
    </lineage>
</organism>
<sequence>MAKPGHRKHFLLQEIRIEDEKIAALLKQYEENDSAELRQQYRSKRYKYEELQVKQTCDGATLAAKKAMSGELDSEIEQYKERSPARASSILVYVDGIKRRLR</sequence>
<name>A0A1Y6LHP7_ZYMTR</name>
<protein>
    <submittedName>
        <fullName evidence="1">Uncharacterized protein</fullName>
    </submittedName>
</protein>
<gene>
    <name evidence="1" type="ORF">ZT1A5_G5463</name>
</gene>
<accession>A0A1Y6LHP7</accession>
<proteinExistence type="predicted"/>